<dbReference type="FunFam" id="3.40.20.10:FF:000005">
    <property type="entry name" value="Gelsolin"/>
    <property type="match status" value="1"/>
</dbReference>
<evidence type="ECO:0000256" key="8">
    <source>
        <dbReference type="ARBA" id="ARBA00022837"/>
    </source>
</evidence>
<comment type="caution">
    <text evidence="15">The sequence shown here is derived from an EMBL/GenBank/DDBJ whole genome shotgun (WGS) entry which is preliminary data.</text>
</comment>
<evidence type="ECO:0000256" key="12">
    <source>
        <dbReference type="ARBA" id="ARBA00023273"/>
    </source>
</evidence>
<dbReference type="AlphaFoldDB" id="A0AAD7QZU3"/>
<keyword evidence="7" id="KW-0677">Repeat</keyword>
<evidence type="ECO:0000256" key="6">
    <source>
        <dbReference type="ARBA" id="ARBA00022490"/>
    </source>
</evidence>
<accession>A0AAD7QZU3</accession>
<keyword evidence="8" id="KW-0106">Calcium</keyword>
<dbReference type="EMBL" id="JAINUG010002994">
    <property type="protein sequence ID" value="KAJ8344599.1"/>
    <property type="molecule type" value="Genomic_DNA"/>
</dbReference>
<sequence length="71" mass="8062">MLLDVWDQVFVWIGKDANQLETTESVKSARRYIETDPAVRDVDTAVVIVRQGHEPPTFTGWFLAWEADAVA</sequence>
<dbReference type="GO" id="GO:0051014">
    <property type="term" value="P:actin filament severing"/>
    <property type="evidence" value="ECO:0007669"/>
    <property type="project" value="TreeGrafter"/>
</dbReference>
<evidence type="ECO:0000256" key="1">
    <source>
        <dbReference type="ARBA" id="ARBA00004188"/>
    </source>
</evidence>
<reference evidence="15" key="1">
    <citation type="journal article" date="2023" name="Science">
        <title>Genome structures resolve the early diversification of teleost fishes.</title>
        <authorList>
            <person name="Parey E."/>
            <person name="Louis A."/>
            <person name="Montfort J."/>
            <person name="Bouchez O."/>
            <person name="Roques C."/>
            <person name="Iampietro C."/>
            <person name="Lluch J."/>
            <person name="Castinel A."/>
            <person name="Donnadieu C."/>
            <person name="Desvignes T."/>
            <person name="Floi Bucao C."/>
            <person name="Jouanno E."/>
            <person name="Wen M."/>
            <person name="Mejri S."/>
            <person name="Dirks R."/>
            <person name="Jansen H."/>
            <person name="Henkel C."/>
            <person name="Chen W.J."/>
            <person name="Zahm M."/>
            <person name="Cabau C."/>
            <person name="Klopp C."/>
            <person name="Thompson A.W."/>
            <person name="Robinson-Rechavi M."/>
            <person name="Braasch I."/>
            <person name="Lecointre G."/>
            <person name="Bobe J."/>
            <person name="Postlethwait J.H."/>
            <person name="Berthelot C."/>
            <person name="Roest Crollius H."/>
            <person name="Guiguen Y."/>
        </authorList>
    </citation>
    <scope>NUCLEOTIDE SEQUENCE</scope>
    <source>
        <strain evidence="15">NC1722</strain>
    </source>
</reference>
<keyword evidence="11" id="KW-0206">Cytoskeleton</keyword>
<keyword evidence="5" id="KW-0117">Actin capping</keyword>
<dbReference type="GO" id="GO:0008154">
    <property type="term" value="P:actin polymerization or depolymerization"/>
    <property type="evidence" value="ECO:0007669"/>
    <property type="project" value="TreeGrafter"/>
</dbReference>
<proteinExistence type="inferred from homology"/>
<keyword evidence="12" id="KW-0966">Cell projection</keyword>
<dbReference type="GO" id="GO:0005546">
    <property type="term" value="F:phosphatidylinositol-4,5-bisphosphate binding"/>
    <property type="evidence" value="ECO:0007669"/>
    <property type="project" value="TreeGrafter"/>
</dbReference>
<dbReference type="GO" id="GO:0030031">
    <property type="term" value="P:cell projection assembly"/>
    <property type="evidence" value="ECO:0007669"/>
    <property type="project" value="TreeGrafter"/>
</dbReference>
<dbReference type="GO" id="GO:0002102">
    <property type="term" value="C:podosome"/>
    <property type="evidence" value="ECO:0007669"/>
    <property type="project" value="UniProtKB-SubCell"/>
</dbReference>
<dbReference type="GO" id="GO:0051015">
    <property type="term" value="F:actin filament binding"/>
    <property type="evidence" value="ECO:0007669"/>
    <property type="project" value="InterPro"/>
</dbReference>
<dbReference type="GO" id="GO:0051016">
    <property type="term" value="P:barbed-end actin filament capping"/>
    <property type="evidence" value="ECO:0007669"/>
    <property type="project" value="TreeGrafter"/>
</dbReference>
<dbReference type="GO" id="GO:0005737">
    <property type="term" value="C:cytoplasm"/>
    <property type="evidence" value="ECO:0007669"/>
    <property type="project" value="TreeGrafter"/>
</dbReference>
<keyword evidence="6" id="KW-0963">Cytoplasm</keyword>
<evidence type="ECO:0000256" key="11">
    <source>
        <dbReference type="ARBA" id="ARBA00023212"/>
    </source>
</evidence>
<dbReference type="Pfam" id="PF00626">
    <property type="entry name" value="Gelsolin"/>
    <property type="match status" value="1"/>
</dbReference>
<evidence type="ECO:0000256" key="4">
    <source>
        <dbReference type="ARBA" id="ARBA00014288"/>
    </source>
</evidence>
<evidence type="ECO:0000256" key="3">
    <source>
        <dbReference type="ARBA" id="ARBA00008418"/>
    </source>
</evidence>
<dbReference type="InterPro" id="IPR007123">
    <property type="entry name" value="Gelsolin-like_dom"/>
</dbReference>
<evidence type="ECO:0000256" key="9">
    <source>
        <dbReference type="ARBA" id="ARBA00022949"/>
    </source>
</evidence>
<dbReference type="GO" id="GO:0007417">
    <property type="term" value="P:central nervous system development"/>
    <property type="evidence" value="ECO:0007669"/>
    <property type="project" value="TreeGrafter"/>
</dbReference>
<evidence type="ECO:0000256" key="2">
    <source>
        <dbReference type="ARBA" id="ARBA00004245"/>
    </source>
</evidence>
<dbReference type="PANTHER" id="PTHR11977">
    <property type="entry name" value="VILLIN"/>
    <property type="match status" value="1"/>
</dbReference>
<keyword evidence="9" id="KW-0965">Cell junction</keyword>
<dbReference type="SUPFAM" id="SSF55753">
    <property type="entry name" value="Actin depolymerizing proteins"/>
    <property type="match status" value="1"/>
</dbReference>
<comment type="similarity">
    <text evidence="3">Belongs to the villin/gelsolin family.</text>
</comment>
<evidence type="ECO:0000259" key="14">
    <source>
        <dbReference type="Pfam" id="PF00626"/>
    </source>
</evidence>
<name>A0AAD7QZU3_9TELE</name>
<dbReference type="PANTHER" id="PTHR11977:SF78">
    <property type="entry name" value="SCINDERIN"/>
    <property type="match status" value="1"/>
</dbReference>
<evidence type="ECO:0000256" key="13">
    <source>
        <dbReference type="ARBA" id="ARBA00030694"/>
    </source>
</evidence>
<keyword evidence="16" id="KW-1185">Reference proteome</keyword>
<dbReference type="Proteomes" id="UP001221898">
    <property type="component" value="Unassembled WGS sequence"/>
</dbReference>
<gene>
    <name evidence="15" type="ORF">AAFF_G00223350</name>
</gene>
<comment type="subcellular location">
    <subcellularLocation>
        <location evidence="1">Cell projection</location>
        <location evidence="1">Podosome</location>
    </subcellularLocation>
    <subcellularLocation>
        <location evidence="2">Cytoplasm</location>
        <location evidence="2">Cytoskeleton</location>
    </subcellularLocation>
</comment>
<evidence type="ECO:0000256" key="5">
    <source>
        <dbReference type="ARBA" id="ARBA00022467"/>
    </source>
</evidence>
<evidence type="ECO:0000256" key="7">
    <source>
        <dbReference type="ARBA" id="ARBA00022737"/>
    </source>
</evidence>
<dbReference type="Gene3D" id="3.40.20.10">
    <property type="entry name" value="Severin"/>
    <property type="match status" value="1"/>
</dbReference>
<evidence type="ECO:0000256" key="10">
    <source>
        <dbReference type="ARBA" id="ARBA00023203"/>
    </source>
</evidence>
<keyword evidence="10" id="KW-0009">Actin-binding</keyword>
<feature type="domain" description="Gelsolin-like" evidence="14">
    <location>
        <begin position="1"/>
        <end position="58"/>
    </location>
</feature>
<evidence type="ECO:0000313" key="16">
    <source>
        <dbReference type="Proteomes" id="UP001221898"/>
    </source>
</evidence>
<protein>
    <recommendedName>
        <fullName evidence="4">Scinderin</fullName>
    </recommendedName>
    <alternativeName>
        <fullName evidence="13">Adseverin</fullName>
    </alternativeName>
</protein>
<evidence type="ECO:0000313" key="15">
    <source>
        <dbReference type="EMBL" id="KAJ8344599.1"/>
    </source>
</evidence>
<dbReference type="InterPro" id="IPR029006">
    <property type="entry name" value="ADF-H/Gelsolin-like_dom_sf"/>
</dbReference>
<organism evidence="15 16">
    <name type="scientific">Aldrovandia affinis</name>
    <dbReference type="NCBI Taxonomy" id="143900"/>
    <lineage>
        <taxon>Eukaryota</taxon>
        <taxon>Metazoa</taxon>
        <taxon>Chordata</taxon>
        <taxon>Craniata</taxon>
        <taxon>Vertebrata</taxon>
        <taxon>Euteleostomi</taxon>
        <taxon>Actinopterygii</taxon>
        <taxon>Neopterygii</taxon>
        <taxon>Teleostei</taxon>
        <taxon>Notacanthiformes</taxon>
        <taxon>Halosauridae</taxon>
        <taxon>Aldrovandia</taxon>
    </lineage>
</organism>
<dbReference type="InterPro" id="IPR007122">
    <property type="entry name" value="Villin/Gelsolin"/>
</dbReference>